<evidence type="ECO:0000313" key="2">
    <source>
        <dbReference type="Proteomes" id="UP000277580"/>
    </source>
</evidence>
<proteinExistence type="predicted"/>
<organism evidence="1 2">
    <name type="scientific">Morchella conica CCBAS932</name>
    <dbReference type="NCBI Taxonomy" id="1392247"/>
    <lineage>
        <taxon>Eukaryota</taxon>
        <taxon>Fungi</taxon>
        <taxon>Dikarya</taxon>
        <taxon>Ascomycota</taxon>
        <taxon>Pezizomycotina</taxon>
        <taxon>Pezizomycetes</taxon>
        <taxon>Pezizales</taxon>
        <taxon>Morchellaceae</taxon>
        <taxon>Morchella</taxon>
    </lineage>
</organism>
<evidence type="ECO:0000313" key="1">
    <source>
        <dbReference type="EMBL" id="RPB09706.1"/>
    </source>
</evidence>
<reference evidence="1 2" key="1">
    <citation type="journal article" date="2018" name="Nat. Ecol. Evol.">
        <title>Pezizomycetes genomes reveal the molecular basis of ectomycorrhizal truffle lifestyle.</title>
        <authorList>
            <person name="Murat C."/>
            <person name="Payen T."/>
            <person name="Noel B."/>
            <person name="Kuo A."/>
            <person name="Morin E."/>
            <person name="Chen J."/>
            <person name="Kohler A."/>
            <person name="Krizsan K."/>
            <person name="Balestrini R."/>
            <person name="Da Silva C."/>
            <person name="Montanini B."/>
            <person name="Hainaut M."/>
            <person name="Levati E."/>
            <person name="Barry K.W."/>
            <person name="Belfiori B."/>
            <person name="Cichocki N."/>
            <person name="Clum A."/>
            <person name="Dockter R.B."/>
            <person name="Fauchery L."/>
            <person name="Guy J."/>
            <person name="Iotti M."/>
            <person name="Le Tacon F."/>
            <person name="Lindquist E.A."/>
            <person name="Lipzen A."/>
            <person name="Malagnac F."/>
            <person name="Mello A."/>
            <person name="Molinier V."/>
            <person name="Miyauchi S."/>
            <person name="Poulain J."/>
            <person name="Riccioni C."/>
            <person name="Rubini A."/>
            <person name="Sitrit Y."/>
            <person name="Splivallo R."/>
            <person name="Traeger S."/>
            <person name="Wang M."/>
            <person name="Zifcakova L."/>
            <person name="Wipf D."/>
            <person name="Zambonelli A."/>
            <person name="Paolocci F."/>
            <person name="Nowrousian M."/>
            <person name="Ottonello S."/>
            <person name="Baldrian P."/>
            <person name="Spatafora J.W."/>
            <person name="Henrissat B."/>
            <person name="Nagy L.G."/>
            <person name="Aury J.M."/>
            <person name="Wincker P."/>
            <person name="Grigoriev I.V."/>
            <person name="Bonfante P."/>
            <person name="Martin F.M."/>
        </authorList>
    </citation>
    <scope>NUCLEOTIDE SEQUENCE [LARGE SCALE GENOMIC DNA]</scope>
    <source>
        <strain evidence="1 2">CCBAS932</strain>
    </source>
</reference>
<dbReference type="SUPFAM" id="SSF52047">
    <property type="entry name" value="RNI-like"/>
    <property type="match status" value="1"/>
</dbReference>
<dbReference type="Gene3D" id="3.80.10.10">
    <property type="entry name" value="Ribonuclease Inhibitor"/>
    <property type="match status" value="1"/>
</dbReference>
<keyword evidence="2" id="KW-1185">Reference proteome</keyword>
<dbReference type="EMBL" id="ML119149">
    <property type="protein sequence ID" value="RPB09706.1"/>
    <property type="molecule type" value="Genomic_DNA"/>
</dbReference>
<protein>
    <submittedName>
        <fullName evidence="1">Uncharacterized protein</fullName>
    </submittedName>
</protein>
<dbReference type="OrthoDB" id="5278210at2759"/>
<accession>A0A3N4KGL9</accession>
<dbReference type="AlphaFoldDB" id="A0A3N4KGL9"/>
<dbReference type="InterPro" id="IPR032675">
    <property type="entry name" value="LRR_dom_sf"/>
</dbReference>
<name>A0A3N4KGL9_9PEZI</name>
<dbReference type="InParanoid" id="A0A3N4KGL9"/>
<sequence length="556" mass="63778">MTMASYQLLPDDVLFLILEADCNTNGKSTLFKWRLVNSIYSRFASGLLFKTQSITFGCNINSKNTLSKSVESLRFLDANPRITQMIRKLTLRGFISTGDDFTEVPALLRKVLSKMERLDCLNWDLTVEGSRLTSENCDQEEVQAHTRLQPEGFWLSRPKTIVELYKNVAALPNLKRLCLNMPWWEAAILKPLNTKAEVHLQAPGAGIYEWEPETVIRKDNVFGPLTSLDIAVQEYNGNSYVHALLEKSQNTLRHLVFRSTNGLDYPEKYENLTFPKLETLVWEVYNPNRFDRKNTGLNSSSQNSLSTFRNGKRFLGAFLERHPGIRSVKIVFNHSLFPGNVLECAAINSCARPFIDALKQLPKLEFLQFVGLPVSWEFAISIAKQHPQLQGLWLPIMLESLEEPFLYTPSTQKARPYVNELRELVSFTPKLKLLCLNTKKTWQFELSDAVSTVAKSSGTLDVAIVTWASQTKSWYRFDSNLVWGDRISKRLAQYSASVPVSNLQFWPRLPRPSGEWLDNPDWNYSEEFMSGLRDGKCYRIVGKHPFWVNQYLTFSI</sequence>
<dbReference type="Proteomes" id="UP000277580">
    <property type="component" value="Unassembled WGS sequence"/>
</dbReference>
<gene>
    <name evidence="1" type="ORF">P167DRAFT_292601</name>
</gene>